<keyword evidence="1" id="KW-0732">Signal</keyword>
<dbReference type="OrthoDB" id="4327660at2759"/>
<feature type="chain" id="PRO_5006711198" evidence="1">
    <location>
        <begin position="21"/>
        <end position="126"/>
    </location>
</feature>
<organism evidence="2 3">
    <name type="scientific">Talaromyces islandicus</name>
    <name type="common">Penicillium islandicum</name>
    <dbReference type="NCBI Taxonomy" id="28573"/>
    <lineage>
        <taxon>Eukaryota</taxon>
        <taxon>Fungi</taxon>
        <taxon>Dikarya</taxon>
        <taxon>Ascomycota</taxon>
        <taxon>Pezizomycotina</taxon>
        <taxon>Eurotiomycetes</taxon>
        <taxon>Eurotiomycetidae</taxon>
        <taxon>Eurotiales</taxon>
        <taxon>Trichocomaceae</taxon>
        <taxon>Talaromyces</taxon>
        <taxon>Talaromyces sect. Islandici</taxon>
    </lineage>
</organism>
<proteinExistence type="predicted"/>
<protein>
    <submittedName>
        <fullName evidence="2">Uncharacterized protein</fullName>
    </submittedName>
</protein>
<dbReference type="EMBL" id="CVMT01000002">
    <property type="protein sequence ID" value="CRG86027.1"/>
    <property type="molecule type" value="Genomic_DNA"/>
</dbReference>
<evidence type="ECO:0000256" key="1">
    <source>
        <dbReference type="SAM" id="SignalP"/>
    </source>
</evidence>
<reference evidence="2 3" key="1">
    <citation type="submission" date="2015-04" db="EMBL/GenBank/DDBJ databases">
        <authorList>
            <person name="Syromyatnikov M.Y."/>
            <person name="Popov V.N."/>
        </authorList>
    </citation>
    <scope>NUCLEOTIDE SEQUENCE [LARGE SCALE GENOMIC DNA]</scope>
    <source>
        <strain evidence="2">WF-38-12</strain>
    </source>
</reference>
<evidence type="ECO:0000313" key="2">
    <source>
        <dbReference type="EMBL" id="CRG86027.1"/>
    </source>
</evidence>
<dbReference type="AlphaFoldDB" id="A0A0U1LRJ4"/>
<sequence length="126" mass="13754">MRFPAFSVLVGFLLAPLSQALSDNANQILAHQATISQELQANKDAIDKYQGGLWGAAELAWRNYDTWASLRLANADLDKSKLSSEDSEAITKNLDNLNNAAIDTMNAFTQKVLSSCFLANQTSMIS</sequence>
<dbReference type="Proteomes" id="UP000054383">
    <property type="component" value="Unassembled WGS sequence"/>
</dbReference>
<keyword evidence="3" id="KW-1185">Reference proteome</keyword>
<accession>A0A0U1LRJ4</accession>
<gene>
    <name evidence="2" type="ORF">PISL3812_03030</name>
</gene>
<feature type="signal peptide" evidence="1">
    <location>
        <begin position="1"/>
        <end position="20"/>
    </location>
</feature>
<name>A0A0U1LRJ4_TALIS</name>
<evidence type="ECO:0000313" key="3">
    <source>
        <dbReference type="Proteomes" id="UP000054383"/>
    </source>
</evidence>